<reference evidence="1 2" key="1">
    <citation type="submission" date="2018-10" db="EMBL/GenBank/DDBJ databases">
        <title>A high-quality apple genome assembly.</title>
        <authorList>
            <person name="Hu J."/>
        </authorList>
    </citation>
    <scope>NUCLEOTIDE SEQUENCE [LARGE SCALE GENOMIC DNA]</scope>
    <source>
        <strain evidence="2">cv. HFTH1</strain>
        <tissue evidence="1">Young leaf</tissue>
    </source>
</reference>
<gene>
    <name evidence="1" type="ORF">DVH24_027436</name>
</gene>
<sequence>MPWRSGYSLQHGLINQWVDYAMNMAIIKKVTIECFRLRGILSRWQGYGLAVHGNKEQGQFIDDRIELMAENYYHFPPPTHVGALVVINLCNCVLAIPARKRLSCLQVLRLSNVDLNGQAGDLLKIGPSLETLDIKSSRNIKHLQIISIFKLKNVVLGFQNEAYTYNIKAINLLTLHLNEIPQFFEMPILGEVVYFRNLKELSLCATYHTFFTNQIIETLISKFPYLKELALLHNMSTGHSTSFTNSSAS</sequence>
<evidence type="ECO:0000313" key="1">
    <source>
        <dbReference type="EMBL" id="RXH67316.1"/>
    </source>
</evidence>
<evidence type="ECO:0000313" key="2">
    <source>
        <dbReference type="Proteomes" id="UP000290289"/>
    </source>
</evidence>
<dbReference type="SUPFAM" id="SSF52047">
    <property type="entry name" value="RNI-like"/>
    <property type="match status" value="1"/>
</dbReference>
<protein>
    <recommendedName>
        <fullName evidence="3">FBD domain-containing protein</fullName>
    </recommendedName>
</protein>
<dbReference type="InterPro" id="IPR032675">
    <property type="entry name" value="LRR_dom_sf"/>
</dbReference>
<dbReference type="PANTHER" id="PTHR34145">
    <property type="entry name" value="OS02G0105600 PROTEIN"/>
    <property type="match status" value="1"/>
</dbReference>
<dbReference type="Gene3D" id="3.80.10.10">
    <property type="entry name" value="Ribonuclease Inhibitor"/>
    <property type="match status" value="1"/>
</dbReference>
<proteinExistence type="predicted"/>
<comment type="caution">
    <text evidence="1">The sequence shown here is derived from an EMBL/GenBank/DDBJ whole genome shotgun (WGS) entry which is preliminary data.</text>
</comment>
<evidence type="ECO:0008006" key="3">
    <source>
        <dbReference type="Google" id="ProtNLM"/>
    </source>
</evidence>
<dbReference type="EMBL" id="RDQH01000343">
    <property type="protein sequence ID" value="RXH67316.1"/>
    <property type="molecule type" value="Genomic_DNA"/>
</dbReference>
<dbReference type="Proteomes" id="UP000290289">
    <property type="component" value="Chromosome 17"/>
</dbReference>
<organism evidence="1 2">
    <name type="scientific">Malus domestica</name>
    <name type="common">Apple</name>
    <name type="synonym">Pyrus malus</name>
    <dbReference type="NCBI Taxonomy" id="3750"/>
    <lineage>
        <taxon>Eukaryota</taxon>
        <taxon>Viridiplantae</taxon>
        <taxon>Streptophyta</taxon>
        <taxon>Embryophyta</taxon>
        <taxon>Tracheophyta</taxon>
        <taxon>Spermatophyta</taxon>
        <taxon>Magnoliopsida</taxon>
        <taxon>eudicotyledons</taxon>
        <taxon>Gunneridae</taxon>
        <taxon>Pentapetalae</taxon>
        <taxon>rosids</taxon>
        <taxon>fabids</taxon>
        <taxon>Rosales</taxon>
        <taxon>Rosaceae</taxon>
        <taxon>Amygdaloideae</taxon>
        <taxon>Maleae</taxon>
        <taxon>Malus</taxon>
    </lineage>
</organism>
<dbReference type="PANTHER" id="PTHR34145:SF28">
    <property type="entry name" value="F-BOX DOMAIN-CONTAINING PROTEIN"/>
    <property type="match status" value="1"/>
</dbReference>
<dbReference type="AlphaFoldDB" id="A0A498H7I2"/>
<accession>A0A498H7I2</accession>
<name>A0A498H7I2_MALDO</name>
<keyword evidence="2" id="KW-1185">Reference proteome</keyword>
<dbReference type="InterPro" id="IPR053772">
    <property type="entry name" value="At1g61320/At1g61330-like"/>
</dbReference>